<name>A0A179C7S8_9LACO</name>
<evidence type="ECO:0000259" key="2">
    <source>
        <dbReference type="Pfam" id="PF00144"/>
    </source>
</evidence>
<comment type="caution">
    <text evidence="3">The sequence shown here is derived from an EMBL/GenBank/DDBJ whole genome shotgun (WGS) entry which is preliminary data.</text>
</comment>
<feature type="domain" description="Beta-lactamase-related" evidence="2">
    <location>
        <begin position="79"/>
        <end position="327"/>
    </location>
</feature>
<dbReference type="Gene3D" id="3.40.710.10">
    <property type="entry name" value="DD-peptidase/beta-lactamase superfamily"/>
    <property type="match status" value="1"/>
</dbReference>
<accession>A0A179C7S8</accession>
<dbReference type="InterPro" id="IPR050491">
    <property type="entry name" value="AmpC-like"/>
</dbReference>
<protein>
    <recommendedName>
        <fullName evidence="2">Beta-lactamase-related domain-containing protein</fullName>
    </recommendedName>
</protein>
<keyword evidence="1" id="KW-0732">Signal</keyword>
<dbReference type="Proteomes" id="UP000078520">
    <property type="component" value="Unassembled WGS sequence"/>
</dbReference>
<dbReference type="AlphaFoldDB" id="A0A179C7S8"/>
<proteinExistence type="predicted"/>
<feature type="chain" id="PRO_5009822729" description="Beta-lactamase-related domain-containing protein" evidence="1">
    <location>
        <begin position="28"/>
        <end position="346"/>
    </location>
</feature>
<evidence type="ECO:0000313" key="3">
    <source>
        <dbReference type="EMBL" id="OAQ08651.1"/>
    </source>
</evidence>
<dbReference type="SUPFAM" id="SSF56601">
    <property type="entry name" value="beta-lactamase/transpeptidase-like"/>
    <property type="match status" value="1"/>
</dbReference>
<gene>
    <name evidence="3" type="ORF">A3O14_02930</name>
</gene>
<evidence type="ECO:0000313" key="4">
    <source>
        <dbReference type="Proteomes" id="UP000078520"/>
    </source>
</evidence>
<reference evidence="4" key="1">
    <citation type="submission" date="2016-03" db="EMBL/GenBank/DDBJ databases">
        <authorList>
            <person name="Johnson T.J."/>
            <person name="Youmans B."/>
            <person name="Case K."/>
            <person name="Noll S."/>
        </authorList>
    </citation>
    <scope>NUCLEOTIDE SEQUENCE [LARGE SCALE GENOMIC DNA]</scope>
    <source>
        <strain evidence="4">UMNLAv8</strain>
    </source>
</reference>
<dbReference type="Pfam" id="PF00144">
    <property type="entry name" value="Beta-lactamase"/>
    <property type="match status" value="1"/>
</dbReference>
<dbReference type="EMBL" id="LVKI01000008">
    <property type="protein sequence ID" value="OAQ08651.1"/>
    <property type="molecule type" value="Genomic_DNA"/>
</dbReference>
<organism evidence="3 4">
    <name type="scientific">Ligilactobacillus aviarius</name>
    <dbReference type="NCBI Taxonomy" id="1606"/>
    <lineage>
        <taxon>Bacteria</taxon>
        <taxon>Bacillati</taxon>
        <taxon>Bacillota</taxon>
        <taxon>Bacilli</taxon>
        <taxon>Lactobacillales</taxon>
        <taxon>Lactobacillaceae</taxon>
        <taxon>Ligilactobacillus</taxon>
    </lineage>
</organism>
<dbReference type="RefSeq" id="WP_064207706.1">
    <property type="nucleotide sequence ID" value="NZ_LVKC01000058.1"/>
</dbReference>
<dbReference type="PANTHER" id="PTHR46825:SF9">
    <property type="entry name" value="BETA-LACTAMASE-RELATED DOMAIN-CONTAINING PROTEIN"/>
    <property type="match status" value="1"/>
</dbReference>
<evidence type="ECO:0000256" key="1">
    <source>
        <dbReference type="SAM" id="SignalP"/>
    </source>
</evidence>
<sequence length="346" mass="37939">MKRKFSAKVIFGILLTFLFLNFGHCSAAPVNDSPVAKRDAVNSLLENNKVNGVVLFGDLATNPTVVECNQPGMKQNDVITATGLYPIASLQKVYTGIAIQKLIDEGKLSLNTKISQFYPSIPNASKITIENLLTHRSGIKDKTSGPTDLLKNQKAQMKFAQKNLDSTGKTGAWNYSNSDYALLAGIISKVTGQSYEKYLSTNLFKPNNLKNIKFYNQVTNASQITNAKGPGNAQNNHLNFEELKTGMSGELGAGEVFSSAQDYWNFISGLVAGKYVPLSNIISNPYNYYDGVYLGDGIIHADGSINGYQSCFIANYRTNQAFILFSNNITFGQMLNLREQLSNICL</sequence>
<dbReference type="InterPro" id="IPR012338">
    <property type="entry name" value="Beta-lactam/transpept-like"/>
</dbReference>
<feature type="signal peptide" evidence="1">
    <location>
        <begin position="1"/>
        <end position="27"/>
    </location>
</feature>
<dbReference type="OrthoDB" id="2157616at2"/>
<dbReference type="InterPro" id="IPR001466">
    <property type="entry name" value="Beta-lactam-related"/>
</dbReference>
<dbReference type="PANTHER" id="PTHR46825">
    <property type="entry name" value="D-ALANYL-D-ALANINE-CARBOXYPEPTIDASE/ENDOPEPTIDASE AMPH"/>
    <property type="match status" value="1"/>
</dbReference>